<dbReference type="InterPro" id="IPR050281">
    <property type="entry name" value="Flavin_monoamine_oxidase"/>
</dbReference>
<keyword evidence="7" id="KW-0560">Oxidoreductase</keyword>
<evidence type="ECO:0000256" key="1">
    <source>
        <dbReference type="ARBA" id="ARBA00001974"/>
    </source>
</evidence>
<comment type="cofactor">
    <cofactor evidence="1">
        <name>FAD</name>
        <dbReference type="ChEBI" id="CHEBI:57692"/>
    </cofactor>
</comment>
<evidence type="ECO:0000256" key="2">
    <source>
        <dbReference type="ARBA" id="ARBA00004496"/>
    </source>
</evidence>
<dbReference type="PROSITE" id="PS50206">
    <property type="entry name" value="RHODANESE_3"/>
    <property type="match status" value="1"/>
</dbReference>
<dbReference type="PANTHER" id="PTHR10742:SF405">
    <property type="entry name" value="PEROXISOMAL N(1)-ACETYL-SPERMINE_SPERMIDINE OXIDASE"/>
    <property type="match status" value="1"/>
</dbReference>
<dbReference type="GO" id="GO:0046592">
    <property type="term" value="F:polyamine oxidase activity"/>
    <property type="evidence" value="ECO:0007669"/>
    <property type="project" value="TreeGrafter"/>
</dbReference>
<reference evidence="9" key="1">
    <citation type="submission" date="2025-08" db="UniProtKB">
        <authorList>
            <consortium name="Ensembl"/>
        </authorList>
    </citation>
    <scope>IDENTIFICATION</scope>
</reference>
<reference evidence="9" key="2">
    <citation type="submission" date="2025-09" db="UniProtKB">
        <authorList>
            <consortium name="Ensembl"/>
        </authorList>
    </citation>
    <scope>IDENTIFICATION</scope>
</reference>
<dbReference type="InterPro" id="IPR001763">
    <property type="entry name" value="Rhodanese-like_dom"/>
</dbReference>
<evidence type="ECO:0000256" key="6">
    <source>
        <dbReference type="ARBA" id="ARBA00022827"/>
    </source>
</evidence>
<dbReference type="AlphaFoldDB" id="A0A8C8DTM2"/>
<evidence type="ECO:0000313" key="9">
    <source>
        <dbReference type="Ensembl" id="ENSOSIP00000028724.1"/>
    </source>
</evidence>
<dbReference type="Gene3D" id="3.50.50.60">
    <property type="entry name" value="FAD/NAD(P)-binding domain"/>
    <property type="match status" value="1"/>
</dbReference>
<keyword evidence="6" id="KW-0274">FAD</keyword>
<keyword evidence="4" id="KW-0963">Cytoplasm</keyword>
<dbReference type="Ensembl" id="ENSOSIT00000030268.1">
    <property type="protein sequence ID" value="ENSOSIP00000028724.1"/>
    <property type="gene ID" value="ENSOSIG00000014940.1"/>
</dbReference>
<comment type="subcellular location">
    <subcellularLocation>
        <location evidence="2">Cytoplasm</location>
    </subcellularLocation>
</comment>
<evidence type="ECO:0000313" key="10">
    <source>
        <dbReference type="Proteomes" id="UP000694383"/>
    </source>
</evidence>
<dbReference type="PANTHER" id="PTHR10742">
    <property type="entry name" value="FLAVIN MONOAMINE OXIDASE"/>
    <property type="match status" value="1"/>
</dbReference>
<feature type="domain" description="Rhodanese" evidence="8">
    <location>
        <begin position="16"/>
        <end position="56"/>
    </location>
</feature>
<dbReference type="GO" id="GO:0005737">
    <property type="term" value="C:cytoplasm"/>
    <property type="evidence" value="ECO:0007669"/>
    <property type="project" value="UniProtKB-SubCell"/>
</dbReference>
<name>A0A8C8DTM2_9TELE</name>
<keyword evidence="5" id="KW-0285">Flavoprotein</keyword>
<dbReference type="SUPFAM" id="SSF51905">
    <property type="entry name" value="FAD/NAD(P)-binding domain"/>
    <property type="match status" value="1"/>
</dbReference>
<evidence type="ECO:0000256" key="4">
    <source>
        <dbReference type="ARBA" id="ARBA00022490"/>
    </source>
</evidence>
<evidence type="ECO:0000256" key="3">
    <source>
        <dbReference type="ARBA" id="ARBA00005995"/>
    </source>
</evidence>
<dbReference type="Pfam" id="PF01593">
    <property type="entry name" value="Amino_oxidase"/>
    <property type="match status" value="1"/>
</dbReference>
<comment type="similarity">
    <text evidence="3">Belongs to the flavin monoamine oxidase family.</text>
</comment>
<evidence type="ECO:0000256" key="7">
    <source>
        <dbReference type="ARBA" id="ARBA00023002"/>
    </source>
</evidence>
<dbReference type="InterPro" id="IPR002937">
    <property type="entry name" value="Amino_oxidase"/>
</dbReference>
<proteinExistence type="inferred from homology"/>
<keyword evidence="10" id="KW-1185">Reference proteome</keyword>
<sequence>CDQCENMVMALRENLKTVIIGCGISGIAAAQRLIKAGFQHVRILEATERAGGRIKTGEMGEQGLLCSLIVPFITKSP</sequence>
<dbReference type="GeneTree" id="ENSGT00940000179676"/>
<dbReference type="InterPro" id="IPR036188">
    <property type="entry name" value="FAD/NAD-bd_sf"/>
</dbReference>
<dbReference type="Proteomes" id="UP000694383">
    <property type="component" value="Unplaced"/>
</dbReference>
<organism evidence="9 10">
    <name type="scientific">Oryzias sinensis</name>
    <name type="common">Chinese medaka</name>
    <dbReference type="NCBI Taxonomy" id="183150"/>
    <lineage>
        <taxon>Eukaryota</taxon>
        <taxon>Metazoa</taxon>
        <taxon>Chordata</taxon>
        <taxon>Craniata</taxon>
        <taxon>Vertebrata</taxon>
        <taxon>Euteleostomi</taxon>
        <taxon>Actinopterygii</taxon>
        <taxon>Neopterygii</taxon>
        <taxon>Teleostei</taxon>
        <taxon>Neoteleostei</taxon>
        <taxon>Acanthomorphata</taxon>
        <taxon>Ovalentaria</taxon>
        <taxon>Atherinomorphae</taxon>
        <taxon>Beloniformes</taxon>
        <taxon>Adrianichthyidae</taxon>
        <taxon>Oryziinae</taxon>
        <taxon>Oryzias</taxon>
    </lineage>
</organism>
<accession>A0A8C8DTM2</accession>
<evidence type="ECO:0000259" key="8">
    <source>
        <dbReference type="PROSITE" id="PS50206"/>
    </source>
</evidence>
<protein>
    <recommendedName>
        <fullName evidence="8">Rhodanese domain-containing protein</fullName>
    </recommendedName>
</protein>
<dbReference type="GO" id="GO:0046203">
    <property type="term" value="P:spermidine catabolic process"/>
    <property type="evidence" value="ECO:0007669"/>
    <property type="project" value="TreeGrafter"/>
</dbReference>
<evidence type="ECO:0000256" key="5">
    <source>
        <dbReference type="ARBA" id="ARBA00022630"/>
    </source>
</evidence>